<protein>
    <recommendedName>
        <fullName evidence="3">ubiquitinyl hydrolase 1</fullName>
        <ecNumber evidence="3">3.4.19.12</ecNumber>
    </recommendedName>
</protein>
<dbReference type="PROSITE" id="PS00973">
    <property type="entry name" value="USP_2"/>
    <property type="match status" value="1"/>
</dbReference>
<feature type="compositionally biased region" description="Acidic residues" evidence="13">
    <location>
        <begin position="7"/>
        <end position="22"/>
    </location>
</feature>
<dbReference type="CDD" id="cd02674">
    <property type="entry name" value="Peptidase_C19R"/>
    <property type="match status" value="1"/>
</dbReference>
<dbReference type="SUPFAM" id="SSF48452">
    <property type="entry name" value="TPR-like"/>
    <property type="match status" value="1"/>
</dbReference>
<feature type="domain" description="USP" evidence="14">
    <location>
        <begin position="569"/>
        <end position="1262"/>
    </location>
</feature>
<sequence length="1265" mass="142619">MTGVPVTDDEGEGEEMVLQEEDLPSHQTLEEEEEANKEDDVVSATTLEGSIAIASEKKEEGNAHFANQRFLQAKESYQQGVAALTAVGIIHSDDMNDTTTVEQLDKNNMTKALCVSLQSNLAQVCLKLQHYKQAEQHCSAVIEDWDESVAKVWYRRALAREKLGNLDAAVDDLTKSIRLLQAQKQDEQMKKTALQAFERVRKQMSTISSQKNKDNTSNDNDTPTSSPLLNGLVNGHHHHEPPPPQETTATAPAVAIVPPEPFTIRPSPEEQKQAVTKLLKSRTVALQQNLQVGEALFLIDWDWWSQWCRHVDLFSSSDSNTNFETTSKRMLALLPAGAILPVTNNETKAKKDTTKQQEKASDDDDDDDDTSMESSDSEEDGDQDGPPDPIDNSRLLMPTLRKQPSNSTTTIKFYQQWYRHFQPPPALEDDLGGDTPPQTALRPNLVRGYHYEILPREVYCALKSWYRELTPPICRRTTKKKSQSILTIDLYPTPATTTITASKHKCAACRARTATKRCTRCLMVWYCDRSCQEAHWIFHKVLCSKIAKNNNNNGTNINNHIPPTAEGRVGLNNMGNTCFMNSALQSLSHATPLTRHFLSNQFQKDLNPQNPLGTGGKLANAYGTVVKELWWASASTGGGVATSPTALKRAIALFAPRFAGCLQHDSQEFLAYLLDGLHEDLNRIRKAPYVEMPDFDNIRNNAHTRVAASQAWECHQRRNDSLVMDTFYGQFKSTCVCPSCNRVSVSFDAFNHVSLEIPTPLNQSTTWLSLWVFPDRGSSNNKNNSNNNVSPKGAAAVRYAFAFRRNNLVADLRQALSEVTGIPPTHLVICEVSDHTIVEILHDNKSLGTIRQDEIVTAYQVDPYTSTSIHIIVSHSLVEAATDQDGSPTSIPLRDNFGFPFLTSCSALMTCRQLWEHTWLRVRHMVMPLTEEGDEEDLDMELEDAYRQLLKIRVTDADGNLDPIFPLNAPDRDAKSDDDEEEEARTAYMPQDLDEKISSFLGEDCTSRFLFLSLEWTETMDTPPECLKQAGSAQGGNTNNKKKKKSKKNNKPKAVPKTISVNEKRFVTYTDHPCYAECVKKKREMDGIRGVSLDQCFETFTKPERLDENNMWYCSNCKEHVRALKTMELWRLPNVLVVHLKRFEFRHGFRRDKLATFVDFPLEGLDMSKHCAQWKTDGDPPGQLYVNDHIPAVYDLFAVVNHFGRMGFGHYTAYARKWDEEELSMDWALFDDSSVRPIGDGQGGGVEQVVSPAAYVLFYRRRNFN</sequence>
<dbReference type="EMBL" id="CAICTM010000053">
    <property type="protein sequence ID" value="CAB9499136.1"/>
    <property type="molecule type" value="Genomic_DNA"/>
</dbReference>
<keyword evidence="8 17" id="KW-0378">Hydrolase</keyword>
<evidence type="ECO:0000256" key="10">
    <source>
        <dbReference type="ARBA" id="ARBA00022833"/>
    </source>
</evidence>
<dbReference type="SUPFAM" id="SSF143791">
    <property type="entry name" value="DUSP-like"/>
    <property type="match status" value="1"/>
</dbReference>
<feature type="compositionally biased region" description="Basic and acidic residues" evidence="13">
    <location>
        <begin position="347"/>
        <end position="360"/>
    </location>
</feature>
<keyword evidence="9" id="KW-0788">Thiol protease</keyword>
<feature type="region of interest" description="Disordered" evidence="13">
    <location>
        <begin position="963"/>
        <end position="988"/>
    </location>
</feature>
<reference evidence="17" key="1">
    <citation type="submission" date="2020-06" db="EMBL/GenBank/DDBJ databases">
        <authorList>
            <consortium name="Plant Systems Biology data submission"/>
        </authorList>
    </citation>
    <scope>NUCLEOTIDE SEQUENCE</scope>
    <source>
        <strain evidence="17">D6</strain>
    </source>
</reference>
<dbReference type="InterPro" id="IPR018200">
    <property type="entry name" value="USP_CS"/>
</dbReference>
<dbReference type="InterPro" id="IPR038765">
    <property type="entry name" value="Papain-like_cys_pep_sf"/>
</dbReference>
<dbReference type="Gene3D" id="1.25.40.10">
    <property type="entry name" value="Tetratricopeptide repeat domain"/>
    <property type="match status" value="1"/>
</dbReference>
<keyword evidence="6 11" id="KW-0863">Zinc-finger</keyword>
<dbReference type="SMART" id="SM00028">
    <property type="entry name" value="TPR"/>
    <property type="match status" value="3"/>
</dbReference>
<dbReference type="InterPro" id="IPR006615">
    <property type="entry name" value="Pept_C19_DUSP"/>
</dbReference>
<dbReference type="InterPro" id="IPR019734">
    <property type="entry name" value="TPR_rpt"/>
</dbReference>
<feature type="region of interest" description="Disordered" evidence="13">
    <location>
        <begin position="1023"/>
        <end position="1057"/>
    </location>
</feature>
<dbReference type="InterPro" id="IPR028889">
    <property type="entry name" value="USP"/>
</dbReference>
<evidence type="ECO:0000313" key="18">
    <source>
        <dbReference type="Proteomes" id="UP001153069"/>
    </source>
</evidence>
<evidence type="ECO:0000256" key="4">
    <source>
        <dbReference type="ARBA" id="ARBA00022670"/>
    </source>
</evidence>
<feature type="region of interest" description="Disordered" evidence="13">
    <location>
        <begin position="344"/>
        <end position="407"/>
    </location>
</feature>
<evidence type="ECO:0000259" key="16">
    <source>
        <dbReference type="PROSITE" id="PS51283"/>
    </source>
</evidence>
<dbReference type="GO" id="GO:0008270">
    <property type="term" value="F:zinc ion binding"/>
    <property type="evidence" value="ECO:0007669"/>
    <property type="project" value="UniProtKB-KW"/>
</dbReference>
<evidence type="ECO:0000256" key="7">
    <source>
        <dbReference type="ARBA" id="ARBA00022786"/>
    </source>
</evidence>
<proteinExistence type="inferred from homology"/>
<dbReference type="PANTHER" id="PTHR21646">
    <property type="entry name" value="UBIQUITIN CARBOXYL-TERMINAL HYDROLASE"/>
    <property type="match status" value="1"/>
</dbReference>
<dbReference type="Gene3D" id="6.10.140.2220">
    <property type="match status" value="1"/>
</dbReference>
<name>A0A9N8H388_9STRA</name>
<evidence type="ECO:0000259" key="14">
    <source>
        <dbReference type="PROSITE" id="PS50235"/>
    </source>
</evidence>
<dbReference type="GO" id="GO:0004843">
    <property type="term" value="F:cysteine-type deubiquitinase activity"/>
    <property type="evidence" value="ECO:0007669"/>
    <property type="project" value="UniProtKB-EC"/>
</dbReference>
<dbReference type="Pfam" id="PF00443">
    <property type="entry name" value="UCH"/>
    <property type="match status" value="1"/>
</dbReference>
<feature type="coiled-coil region" evidence="12">
    <location>
        <begin position="163"/>
        <end position="190"/>
    </location>
</feature>
<keyword evidence="5" id="KW-0479">Metal-binding</keyword>
<evidence type="ECO:0000256" key="13">
    <source>
        <dbReference type="SAM" id="MobiDB-lite"/>
    </source>
</evidence>
<evidence type="ECO:0000256" key="6">
    <source>
        <dbReference type="ARBA" id="ARBA00022771"/>
    </source>
</evidence>
<dbReference type="EC" id="3.4.19.12" evidence="3"/>
<dbReference type="InterPro" id="IPR002893">
    <property type="entry name" value="Znf_MYND"/>
</dbReference>
<dbReference type="Gene3D" id="3.90.70.10">
    <property type="entry name" value="Cysteine proteinases"/>
    <property type="match status" value="2"/>
</dbReference>
<evidence type="ECO:0000256" key="1">
    <source>
        <dbReference type="ARBA" id="ARBA00000707"/>
    </source>
</evidence>
<evidence type="ECO:0000256" key="2">
    <source>
        <dbReference type="ARBA" id="ARBA00009085"/>
    </source>
</evidence>
<feature type="region of interest" description="Disordered" evidence="13">
    <location>
        <begin position="1"/>
        <end position="41"/>
    </location>
</feature>
<keyword evidence="10" id="KW-0862">Zinc</keyword>
<dbReference type="Pfam" id="PF01753">
    <property type="entry name" value="zf-MYND"/>
    <property type="match status" value="1"/>
</dbReference>
<dbReference type="AlphaFoldDB" id="A0A9N8H388"/>
<dbReference type="SUPFAM" id="SSF144232">
    <property type="entry name" value="HIT/MYND zinc finger-like"/>
    <property type="match status" value="1"/>
</dbReference>
<keyword evidence="18" id="KW-1185">Reference proteome</keyword>
<keyword evidence="12" id="KW-0175">Coiled coil</keyword>
<comment type="caution">
    <text evidence="17">The sequence shown here is derived from an EMBL/GenBank/DDBJ whole genome shotgun (WGS) entry which is preliminary data.</text>
</comment>
<feature type="region of interest" description="Disordered" evidence="13">
    <location>
        <begin position="202"/>
        <end position="249"/>
    </location>
</feature>
<dbReference type="PROSITE" id="PS50235">
    <property type="entry name" value="USP_3"/>
    <property type="match status" value="1"/>
</dbReference>
<feature type="compositionally biased region" description="Low complexity" evidence="13">
    <location>
        <begin position="217"/>
        <end position="227"/>
    </location>
</feature>
<dbReference type="PROSITE" id="PS00972">
    <property type="entry name" value="USP_1"/>
    <property type="match status" value="1"/>
</dbReference>
<comment type="similarity">
    <text evidence="2">Belongs to the peptidase C19 family.</text>
</comment>
<feature type="domain" description="MYND-type" evidence="15">
    <location>
        <begin position="506"/>
        <end position="543"/>
    </location>
</feature>
<dbReference type="InterPro" id="IPR035927">
    <property type="entry name" value="DUSP-like_sf"/>
</dbReference>
<dbReference type="Gene3D" id="3.30.2230.10">
    <property type="entry name" value="DUSP-like"/>
    <property type="match status" value="1"/>
</dbReference>
<dbReference type="InterPro" id="IPR001394">
    <property type="entry name" value="Peptidase_C19_UCH"/>
</dbReference>
<feature type="compositionally biased region" description="Acidic residues" evidence="13">
    <location>
        <begin position="361"/>
        <end position="385"/>
    </location>
</feature>
<evidence type="ECO:0000256" key="11">
    <source>
        <dbReference type="PROSITE-ProRule" id="PRU00134"/>
    </source>
</evidence>
<evidence type="ECO:0000256" key="12">
    <source>
        <dbReference type="SAM" id="Coils"/>
    </source>
</evidence>
<evidence type="ECO:0000256" key="5">
    <source>
        <dbReference type="ARBA" id="ARBA00022723"/>
    </source>
</evidence>
<dbReference type="GO" id="GO:0016579">
    <property type="term" value="P:protein deubiquitination"/>
    <property type="evidence" value="ECO:0007669"/>
    <property type="project" value="InterPro"/>
</dbReference>
<accession>A0A9N8H388</accession>
<gene>
    <name evidence="17" type="ORF">SEMRO_54_G031950.1</name>
</gene>
<dbReference type="OrthoDB" id="265776at2759"/>
<feature type="compositionally biased region" description="Basic residues" evidence="13">
    <location>
        <begin position="1040"/>
        <end position="1051"/>
    </location>
</feature>
<evidence type="ECO:0000256" key="3">
    <source>
        <dbReference type="ARBA" id="ARBA00012759"/>
    </source>
</evidence>
<dbReference type="SMART" id="SM00695">
    <property type="entry name" value="DUSP"/>
    <property type="match status" value="1"/>
</dbReference>
<dbReference type="InterPro" id="IPR050185">
    <property type="entry name" value="Ub_carboxyl-term_hydrolase"/>
</dbReference>
<evidence type="ECO:0000256" key="8">
    <source>
        <dbReference type="ARBA" id="ARBA00022801"/>
    </source>
</evidence>
<dbReference type="PANTHER" id="PTHR21646:SF24">
    <property type="entry name" value="UBIQUITIN CARBOXYL-TERMINAL HYDROLASE"/>
    <property type="match status" value="1"/>
</dbReference>
<dbReference type="SUPFAM" id="SSF54001">
    <property type="entry name" value="Cysteine proteinases"/>
    <property type="match status" value="1"/>
</dbReference>
<dbReference type="PROSITE" id="PS50865">
    <property type="entry name" value="ZF_MYND_2"/>
    <property type="match status" value="1"/>
</dbReference>
<comment type="catalytic activity">
    <reaction evidence="1">
        <text>Thiol-dependent hydrolysis of ester, thioester, amide, peptide and isopeptide bonds formed by the C-terminal Gly of ubiquitin (a 76-residue protein attached to proteins as an intracellular targeting signal).</text>
        <dbReference type="EC" id="3.4.19.12"/>
    </reaction>
</comment>
<evidence type="ECO:0000256" key="9">
    <source>
        <dbReference type="ARBA" id="ARBA00022807"/>
    </source>
</evidence>
<dbReference type="GO" id="GO:0006508">
    <property type="term" value="P:proteolysis"/>
    <property type="evidence" value="ECO:0007669"/>
    <property type="project" value="UniProtKB-KW"/>
</dbReference>
<dbReference type="PROSITE" id="PS51283">
    <property type="entry name" value="DUSP"/>
    <property type="match status" value="1"/>
</dbReference>
<evidence type="ECO:0000313" key="17">
    <source>
        <dbReference type="EMBL" id="CAB9499136.1"/>
    </source>
</evidence>
<dbReference type="InterPro" id="IPR011990">
    <property type="entry name" value="TPR-like_helical_dom_sf"/>
</dbReference>
<feature type="domain" description="DUSP" evidence="16">
    <location>
        <begin position="266"/>
        <end position="478"/>
    </location>
</feature>
<organism evidence="17 18">
    <name type="scientific">Seminavis robusta</name>
    <dbReference type="NCBI Taxonomy" id="568900"/>
    <lineage>
        <taxon>Eukaryota</taxon>
        <taxon>Sar</taxon>
        <taxon>Stramenopiles</taxon>
        <taxon>Ochrophyta</taxon>
        <taxon>Bacillariophyta</taxon>
        <taxon>Bacillariophyceae</taxon>
        <taxon>Bacillariophycidae</taxon>
        <taxon>Naviculales</taxon>
        <taxon>Naviculaceae</taxon>
        <taxon>Seminavis</taxon>
    </lineage>
</organism>
<evidence type="ECO:0000259" key="15">
    <source>
        <dbReference type="PROSITE" id="PS50865"/>
    </source>
</evidence>
<keyword evidence="7" id="KW-0833">Ubl conjugation pathway</keyword>
<dbReference type="Proteomes" id="UP001153069">
    <property type="component" value="Unassembled WGS sequence"/>
</dbReference>
<dbReference type="Pfam" id="PF06337">
    <property type="entry name" value="DUSP"/>
    <property type="match status" value="1"/>
</dbReference>
<keyword evidence="4" id="KW-0645">Protease</keyword>